<dbReference type="InterPro" id="IPR029035">
    <property type="entry name" value="DHS-like_NAD/FAD-binding_dom"/>
</dbReference>
<feature type="binding site" evidence="7">
    <location>
        <position position="144"/>
    </location>
    <ligand>
        <name>Zn(2+)</name>
        <dbReference type="ChEBI" id="CHEBI:29105"/>
    </ligand>
</feature>
<dbReference type="OrthoDB" id="2919105at2759"/>
<evidence type="ECO:0000256" key="2">
    <source>
        <dbReference type="ARBA" id="ARBA00022679"/>
    </source>
</evidence>
<dbReference type="PROSITE" id="PS50305">
    <property type="entry name" value="SIRTUIN"/>
    <property type="match status" value="1"/>
</dbReference>
<evidence type="ECO:0000256" key="3">
    <source>
        <dbReference type="ARBA" id="ARBA00022723"/>
    </source>
</evidence>
<organism evidence="10 11">
    <name type="scientific">Lucilia cuprina</name>
    <name type="common">Green bottle fly</name>
    <name type="synonym">Australian sheep blowfly</name>
    <dbReference type="NCBI Taxonomy" id="7375"/>
    <lineage>
        <taxon>Eukaryota</taxon>
        <taxon>Metazoa</taxon>
        <taxon>Ecdysozoa</taxon>
        <taxon>Arthropoda</taxon>
        <taxon>Hexapoda</taxon>
        <taxon>Insecta</taxon>
        <taxon>Pterygota</taxon>
        <taxon>Neoptera</taxon>
        <taxon>Endopterygota</taxon>
        <taxon>Diptera</taxon>
        <taxon>Brachycera</taxon>
        <taxon>Muscomorpha</taxon>
        <taxon>Oestroidea</taxon>
        <taxon>Calliphoridae</taxon>
        <taxon>Luciliinae</taxon>
        <taxon>Lucilia</taxon>
    </lineage>
</organism>
<dbReference type="AlphaFoldDB" id="A0A0L0C8M7"/>
<dbReference type="PANTHER" id="PTHR11085">
    <property type="entry name" value="NAD-DEPENDENT PROTEIN DEACYLASE SIRTUIN-5, MITOCHONDRIAL-RELATED"/>
    <property type="match status" value="1"/>
</dbReference>
<dbReference type="Gene3D" id="2.20.28.200">
    <property type="match status" value="1"/>
</dbReference>
<feature type="region of interest" description="Disordered" evidence="8">
    <location>
        <begin position="358"/>
        <end position="387"/>
    </location>
</feature>
<evidence type="ECO:0000256" key="7">
    <source>
        <dbReference type="PROSITE-ProRule" id="PRU00236"/>
    </source>
</evidence>
<dbReference type="STRING" id="7375.A0A0L0C8M7"/>
<evidence type="ECO:0000256" key="5">
    <source>
        <dbReference type="ARBA" id="ARBA00023027"/>
    </source>
</evidence>
<feature type="binding site" evidence="7">
    <location>
        <position position="141"/>
    </location>
    <ligand>
        <name>Zn(2+)</name>
        <dbReference type="ChEBI" id="CHEBI:29105"/>
    </ligand>
</feature>
<feature type="binding site" evidence="7">
    <location>
        <position position="170"/>
    </location>
    <ligand>
        <name>Zn(2+)</name>
        <dbReference type="ChEBI" id="CHEBI:29105"/>
    </ligand>
</feature>
<evidence type="ECO:0000256" key="8">
    <source>
        <dbReference type="SAM" id="MobiDB-lite"/>
    </source>
</evidence>
<dbReference type="PANTHER" id="PTHR11085:SF12">
    <property type="entry name" value="NAD-DEPENDENT PROTEIN DEACYLASE SIRTUIN-6"/>
    <property type="match status" value="1"/>
</dbReference>
<dbReference type="SUPFAM" id="SSF52467">
    <property type="entry name" value="DHS-like NAD/FAD-binding domain"/>
    <property type="match status" value="1"/>
</dbReference>
<dbReference type="FunFam" id="3.40.50.1220:FF:000038">
    <property type="entry name" value="NAD-dependent protein deacetylase sirtuin-6 isoform X2"/>
    <property type="match status" value="1"/>
</dbReference>
<evidence type="ECO:0000256" key="6">
    <source>
        <dbReference type="ARBA" id="ARBA00038170"/>
    </source>
</evidence>
<keyword evidence="5" id="KW-0520">NAD</keyword>
<protein>
    <recommendedName>
        <fullName evidence="1">protein acetyllysine N-acetyltransferase</fullName>
        <ecNumber evidence="1">2.3.1.286</ecNumber>
    </recommendedName>
</protein>
<dbReference type="GO" id="GO:0070403">
    <property type="term" value="F:NAD+ binding"/>
    <property type="evidence" value="ECO:0007669"/>
    <property type="project" value="InterPro"/>
</dbReference>
<evidence type="ECO:0000313" key="11">
    <source>
        <dbReference type="Proteomes" id="UP000037069"/>
    </source>
</evidence>
<feature type="binding site" evidence="7">
    <location>
        <position position="166"/>
    </location>
    <ligand>
        <name>Zn(2+)</name>
        <dbReference type="ChEBI" id="CHEBI:29105"/>
    </ligand>
</feature>
<dbReference type="GO" id="GO:0046969">
    <property type="term" value="F:histone H3K9 deacetylase activity, NAD-dependent"/>
    <property type="evidence" value="ECO:0007669"/>
    <property type="project" value="TreeGrafter"/>
</dbReference>
<dbReference type="EC" id="2.3.1.286" evidence="1"/>
<dbReference type="OMA" id="EQCKKCR"/>
<evidence type="ECO:0000256" key="4">
    <source>
        <dbReference type="ARBA" id="ARBA00022833"/>
    </source>
</evidence>
<feature type="compositionally biased region" description="Acidic residues" evidence="8">
    <location>
        <begin position="378"/>
        <end position="387"/>
    </location>
</feature>
<dbReference type="GO" id="GO:0003714">
    <property type="term" value="F:transcription corepressor activity"/>
    <property type="evidence" value="ECO:0007669"/>
    <property type="project" value="TreeGrafter"/>
</dbReference>
<gene>
    <name evidence="10" type="ORF">FF38_09951</name>
</gene>
<name>A0A0L0C8M7_LUCCU</name>
<proteinExistence type="inferred from homology"/>
<keyword evidence="4 7" id="KW-0862">Zinc</keyword>
<dbReference type="InterPro" id="IPR003000">
    <property type="entry name" value="Sirtuin"/>
</dbReference>
<evidence type="ECO:0000313" key="10">
    <source>
        <dbReference type="EMBL" id="KNC28793.1"/>
    </source>
</evidence>
<feature type="active site" description="Proton acceptor" evidence="7">
    <location>
        <position position="133"/>
    </location>
</feature>
<keyword evidence="3 7" id="KW-0479">Metal-binding</keyword>
<evidence type="ECO:0000256" key="1">
    <source>
        <dbReference type="ARBA" id="ARBA00012928"/>
    </source>
</evidence>
<dbReference type="GO" id="GO:0000122">
    <property type="term" value="P:negative regulation of transcription by RNA polymerase II"/>
    <property type="evidence" value="ECO:0007669"/>
    <property type="project" value="TreeGrafter"/>
</dbReference>
<evidence type="ECO:0000259" key="9">
    <source>
        <dbReference type="PROSITE" id="PS50305"/>
    </source>
</evidence>
<dbReference type="GO" id="GO:0046872">
    <property type="term" value="F:metal ion binding"/>
    <property type="evidence" value="ECO:0007669"/>
    <property type="project" value="UniProtKB-KW"/>
</dbReference>
<dbReference type="EMBL" id="JRES01000749">
    <property type="protein sequence ID" value="KNC28793.1"/>
    <property type="molecule type" value="Genomic_DNA"/>
</dbReference>
<keyword evidence="11" id="KW-1185">Reference proteome</keyword>
<accession>A0A0L0C8M7</accession>
<reference evidence="10 11" key="1">
    <citation type="journal article" date="2015" name="Nat. Commun.">
        <title>Lucilia cuprina genome unlocks parasitic fly biology to underpin future interventions.</title>
        <authorList>
            <person name="Anstead C.A."/>
            <person name="Korhonen P.K."/>
            <person name="Young N.D."/>
            <person name="Hall R.S."/>
            <person name="Jex A.R."/>
            <person name="Murali S.C."/>
            <person name="Hughes D.S."/>
            <person name="Lee S.F."/>
            <person name="Perry T."/>
            <person name="Stroehlein A.J."/>
            <person name="Ansell B.R."/>
            <person name="Breugelmans B."/>
            <person name="Hofmann A."/>
            <person name="Qu J."/>
            <person name="Dugan S."/>
            <person name="Lee S.L."/>
            <person name="Chao H."/>
            <person name="Dinh H."/>
            <person name="Han Y."/>
            <person name="Doddapaneni H.V."/>
            <person name="Worley K.C."/>
            <person name="Muzny D.M."/>
            <person name="Ioannidis P."/>
            <person name="Waterhouse R.M."/>
            <person name="Zdobnov E.M."/>
            <person name="James P.J."/>
            <person name="Bagnall N.H."/>
            <person name="Kotze A.C."/>
            <person name="Gibbs R.A."/>
            <person name="Richards S."/>
            <person name="Batterham P."/>
            <person name="Gasser R.B."/>
        </authorList>
    </citation>
    <scope>NUCLEOTIDE SEQUENCE [LARGE SCALE GENOMIC DNA]</scope>
    <source>
        <strain evidence="10 11">LS</strain>
        <tissue evidence="10">Full body</tissue>
    </source>
</reference>
<dbReference type="Gene3D" id="3.40.50.1220">
    <property type="entry name" value="TPP-binding domain"/>
    <property type="match status" value="1"/>
</dbReference>
<keyword evidence="2" id="KW-0808">Transferase</keyword>
<comment type="similarity">
    <text evidence="6">Belongs to the sirtuin family. Class IV subfamily.</text>
</comment>
<dbReference type="Pfam" id="PF02146">
    <property type="entry name" value="SIR2"/>
    <property type="match status" value="1"/>
</dbReference>
<sequence length="387" mass="42927">MSCNYADGLSPYENKGVLGIAEKFDAEAEVEEKVAKLVELLQSAKHVVVHTGAGISTTAGIPDFRGPKGVWTLEEKGEKPNLNISFNDAIPTVTHMALRSLIAKGYVQYIVSQNIDGLHLKSGLPRRCLSELHGNIFIEQCNKCRRQFVRSTASETVGQKLCGGPCRRECRGGMLLDNVLDWEHDLPERDLDLALMHSTLADLNITLGTTLQIIPSGNIPLKNKKHGGKLVICNLQPTKHDKKADLVINTYVDDILTKVCKRLGIEVPPYDPLEDPTKTPNDHNQEWTIQPQHVKEVEKQYNAKLKAAAAQRKAGKNPFNFFTKKEPTITKKKRKTDEEESEIKTELKKEIKIEKKITKGDDAVARNKTTATSTSATTDEEDAASSP</sequence>
<feature type="domain" description="Deacetylase sirtuin-type" evidence="9">
    <location>
        <begin position="27"/>
        <end position="266"/>
    </location>
</feature>
<dbReference type="InterPro" id="IPR050134">
    <property type="entry name" value="NAD-dep_sirtuin_deacylases"/>
</dbReference>
<comment type="caution">
    <text evidence="10">The sequence shown here is derived from an EMBL/GenBank/DDBJ whole genome shotgun (WGS) entry which is preliminary data.</text>
</comment>
<dbReference type="InterPro" id="IPR026590">
    <property type="entry name" value="Ssirtuin_cat_dom"/>
</dbReference>
<dbReference type="Proteomes" id="UP000037069">
    <property type="component" value="Unassembled WGS sequence"/>
</dbReference>
<dbReference type="GO" id="GO:0005634">
    <property type="term" value="C:nucleus"/>
    <property type="evidence" value="ECO:0007669"/>
    <property type="project" value="TreeGrafter"/>
</dbReference>